<feature type="signal peptide" evidence="1">
    <location>
        <begin position="1"/>
        <end position="20"/>
    </location>
</feature>
<comment type="caution">
    <text evidence="2">The sequence shown here is derived from an EMBL/GenBank/DDBJ whole genome shotgun (WGS) entry which is preliminary data.</text>
</comment>
<accession>A0A098LDI8</accession>
<feature type="chain" id="PRO_5001944578" description="YD repeat-containing protein" evidence="1">
    <location>
        <begin position="21"/>
        <end position="265"/>
    </location>
</feature>
<dbReference type="AlphaFoldDB" id="A0A098LDI8"/>
<evidence type="ECO:0000256" key="1">
    <source>
        <dbReference type="SAM" id="SignalP"/>
    </source>
</evidence>
<keyword evidence="3" id="KW-1185">Reference proteome</keyword>
<sequence length="265" mass="29290">MKKNISYLSISAMAFLLCFASCKKDKDSDVTPANPCKVAEVKGANDQLLSTSEYSSDGKITKLTDNTSGVYTTYDYDSAYVRTYTFGPNGLQGTSKIEVNKNGYAAKSFNKTIGSDSIIYDSVYYQYNNDGYLTKKTIYTYIYNTLGEVLSKDAYVTTYEVSGGNVLQSTYFKLGESMMLYISKYDYDTSVENKSGIDITGSKPNPIPTGKSTKNPVTKVTYPFGLSDEISYSYDDKGNVTEVRTKHNTLLGSTESTSKVSYICQ</sequence>
<reference evidence="2 3" key="1">
    <citation type="submission" date="2014-09" db="EMBL/GenBank/DDBJ databases">
        <title>Sporocytophaga myxococcoides PG-01 genome sequencing.</title>
        <authorList>
            <person name="Liu L."/>
            <person name="Gao P.J."/>
            <person name="Chen G.J."/>
            <person name="Wang L.S."/>
        </authorList>
    </citation>
    <scope>NUCLEOTIDE SEQUENCE [LARGE SCALE GENOMIC DNA]</scope>
    <source>
        <strain evidence="2 3">PG-01</strain>
    </source>
</reference>
<proteinExistence type="predicted"/>
<keyword evidence="1" id="KW-0732">Signal</keyword>
<organism evidence="2 3">
    <name type="scientific">Sporocytophaga myxococcoides</name>
    <dbReference type="NCBI Taxonomy" id="153721"/>
    <lineage>
        <taxon>Bacteria</taxon>
        <taxon>Pseudomonadati</taxon>
        <taxon>Bacteroidota</taxon>
        <taxon>Cytophagia</taxon>
        <taxon>Cytophagales</taxon>
        <taxon>Cytophagaceae</taxon>
        <taxon>Sporocytophaga</taxon>
    </lineage>
</organism>
<name>A0A098LDI8_9BACT</name>
<dbReference type="RefSeq" id="WP_045461530.1">
    <property type="nucleotide sequence ID" value="NZ_BBLT01000003.1"/>
</dbReference>
<evidence type="ECO:0000313" key="3">
    <source>
        <dbReference type="Proteomes" id="UP000030185"/>
    </source>
</evidence>
<dbReference type="EMBL" id="BBLT01000003">
    <property type="protein sequence ID" value="GAL84507.1"/>
    <property type="molecule type" value="Genomic_DNA"/>
</dbReference>
<dbReference type="OrthoDB" id="940551at2"/>
<gene>
    <name evidence="2" type="ORF">MYP_1735</name>
</gene>
<dbReference type="Proteomes" id="UP000030185">
    <property type="component" value="Unassembled WGS sequence"/>
</dbReference>
<evidence type="ECO:0008006" key="4">
    <source>
        <dbReference type="Google" id="ProtNLM"/>
    </source>
</evidence>
<evidence type="ECO:0000313" key="2">
    <source>
        <dbReference type="EMBL" id="GAL84507.1"/>
    </source>
</evidence>
<protein>
    <recommendedName>
        <fullName evidence="4">YD repeat-containing protein</fullName>
    </recommendedName>
</protein>